<sequence length="573" mass="64646">MSNNNLNIVPAKVTAVENLSNDVYVSTSHDGVSIKVVHVNKSGSNTVDFPAKNLIKDGSSNEIQWEVQCLQNSVLSTTNSGIKYTMQFGINMTADTIGRYYAKNGFIYYQKAVVKSDGSSYTLNPPEAKCTTAMNSAFPFAESVVNYNGELRTTELFRKTAFYQMFLPKDYQETMSQTWFEGDTLLFDEYVLPYDEAAKKFVDISTLATWTGAMKNQQIEGSGSSALKWLFRKDFFVPLNMLNQVFNYSNNFYTNAIKRQSLYITIKTQSKHLAKCFGSSEVFDLEYTGIGAIDLSVVTKSSQTVQTNMKEKGSHVLVQNNIGMESRPIVTMTTGQVLVNETSSRHASIARSALCLELKDADEADSTYLHQRFTGISSAKMVEYRNNQLKVEQQVGTAGITVDLTARNFSQDFVFFGNFNIQRGGDDQRLFSSDVQDLQSIRNEIIRSTNMHQQYDRGLAPAFSNMFEWLSKYAYVYSSLEQFSMDECTSDVIGDGYNSIQNSLMYKYNLVEYRNGRKANNDSTIVNTDLSQDTPLRDQNAGAKNIRIIAYTFYDTLLEYDLNNGQISIKDFQ</sequence>
<reference evidence="2 3" key="2">
    <citation type="submission" date="2024-07" db="EMBL/GenBank/DDBJ databases">
        <authorList>
            <person name="Akdeniz Z."/>
        </authorList>
    </citation>
    <scope>NUCLEOTIDE SEQUENCE [LARGE SCALE GENOMIC DNA]</scope>
</reference>
<name>A0AA86NCV0_9EUKA</name>
<dbReference type="EMBL" id="CATOUU010000112">
    <property type="protein sequence ID" value="CAI9916833.1"/>
    <property type="molecule type" value="Genomic_DNA"/>
</dbReference>
<dbReference type="AlphaFoldDB" id="A0AA86NCV0"/>
<reference evidence="1" key="1">
    <citation type="submission" date="2023-06" db="EMBL/GenBank/DDBJ databases">
        <authorList>
            <person name="Kurt Z."/>
        </authorList>
    </citation>
    <scope>NUCLEOTIDE SEQUENCE</scope>
</reference>
<protein>
    <submittedName>
        <fullName evidence="1">Uncharacterized protein</fullName>
    </submittedName>
</protein>
<evidence type="ECO:0000313" key="2">
    <source>
        <dbReference type="EMBL" id="CAL6100382.1"/>
    </source>
</evidence>
<evidence type="ECO:0000313" key="1">
    <source>
        <dbReference type="EMBL" id="CAI9916833.1"/>
    </source>
</evidence>
<dbReference type="Proteomes" id="UP001642409">
    <property type="component" value="Unassembled WGS sequence"/>
</dbReference>
<comment type="caution">
    <text evidence="1">The sequence shown here is derived from an EMBL/GenBank/DDBJ whole genome shotgun (WGS) entry which is preliminary data.</text>
</comment>
<gene>
    <name evidence="1" type="ORF">HINF_LOCUS4478</name>
    <name evidence="2" type="ORF">HINF_LOCUS70529</name>
</gene>
<organism evidence="1">
    <name type="scientific">Hexamita inflata</name>
    <dbReference type="NCBI Taxonomy" id="28002"/>
    <lineage>
        <taxon>Eukaryota</taxon>
        <taxon>Metamonada</taxon>
        <taxon>Diplomonadida</taxon>
        <taxon>Hexamitidae</taxon>
        <taxon>Hexamitinae</taxon>
        <taxon>Hexamita</taxon>
    </lineage>
</organism>
<dbReference type="EMBL" id="CAXDID020000530">
    <property type="protein sequence ID" value="CAL6100382.1"/>
    <property type="molecule type" value="Genomic_DNA"/>
</dbReference>
<accession>A0AA86NCV0</accession>
<keyword evidence="3" id="KW-1185">Reference proteome</keyword>
<proteinExistence type="predicted"/>
<evidence type="ECO:0000313" key="3">
    <source>
        <dbReference type="Proteomes" id="UP001642409"/>
    </source>
</evidence>